<dbReference type="HOGENOM" id="CLU_2141922_0_0_6"/>
<reference evidence="1 2" key="1">
    <citation type="journal article" date="2011" name="J. Bacteriol.">
        <title>Genome sequence of the plant-pathogenic bacterium Dickeya dadantii 3937.</title>
        <authorList>
            <person name="Glasner J.D."/>
            <person name="Yang C.H."/>
            <person name="Reverchon S."/>
            <person name="Hugouvieux-Cotte-Pattat N."/>
            <person name="Condemine G."/>
            <person name="Bohin J.P."/>
            <person name="Van Gijsegem F."/>
            <person name="Yang S."/>
            <person name="Franza T."/>
            <person name="Expert D."/>
            <person name="Plunkett G. III"/>
            <person name="San Francisco M.J."/>
            <person name="Charkowski A.O."/>
            <person name="Py B."/>
            <person name="Bell K."/>
            <person name="Rauscher L."/>
            <person name="Rodriguez-Palenzuela P."/>
            <person name="Toussaint A."/>
            <person name="Holeva M.C."/>
            <person name="He S.Y."/>
            <person name="Douet V."/>
            <person name="Boccara M."/>
            <person name="Blanco C."/>
            <person name="Toth I."/>
            <person name="Anderson B.D."/>
            <person name="Biehl B.S."/>
            <person name="Mau B."/>
            <person name="Flynn S.M."/>
            <person name="Barras F."/>
            <person name="Lindeberg M."/>
            <person name="Birch P.R."/>
            <person name="Tsuyumu S."/>
            <person name="Shi X."/>
            <person name="Hibbing M."/>
            <person name="Yap M.N."/>
            <person name="Carpentier M."/>
            <person name="Dassa E."/>
            <person name="Umehara M."/>
            <person name="Kim J.F."/>
            <person name="Rusch M."/>
            <person name="Soni P."/>
            <person name="Mayhew G.F."/>
            <person name="Fouts D.E."/>
            <person name="Gill S.R."/>
            <person name="Blattner F.R."/>
            <person name="Keen N.T."/>
            <person name="Perna N.T."/>
        </authorList>
    </citation>
    <scope>NUCLEOTIDE SEQUENCE [LARGE SCALE GENOMIC DNA]</scope>
    <source>
        <strain evidence="1 2">3937</strain>
    </source>
</reference>
<evidence type="ECO:0000313" key="1">
    <source>
        <dbReference type="EMBL" id="ADN00619.1"/>
    </source>
</evidence>
<dbReference type="EMBL" id="CP002038">
    <property type="protein sequence ID" value="ADN00619.1"/>
    <property type="molecule type" value="Genomic_DNA"/>
</dbReference>
<organism evidence="1 2">
    <name type="scientific">Dickeya dadantii (strain 3937)</name>
    <name type="common">Erwinia chrysanthemi (strain 3937)</name>
    <dbReference type="NCBI Taxonomy" id="198628"/>
    <lineage>
        <taxon>Bacteria</taxon>
        <taxon>Pseudomonadati</taxon>
        <taxon>Pseudomonadota</taxon>
        <taxon>Gammaproteobacteria</taxon>
        <taxon>Enterobacterales</taxon>
        <taxon>Pectobacteriaceae</taxon>
        <taxon>Dickeya</taxon>
    </lineage>
</organism>
<sequence>MNLPQTMPVKSRGQFTNPLLSLRRTASLAVQKGAHPCAVLLTYSLLIFPYLDASHPVTPMNNTVYYDFVIYAYVISMSITSDIEYFFPEYYSRVDRVMVLTYALIKRNGFLY</sequence>
<dbReference type="AlphaFoldDB" id="E0SMI0"/>
<protein>
    <submittedName>
        <fullName evidence="1">Uncharacterized protein</fullName>
    </submittedName>
</protein>
<keyword evidence="2" id="KW-1185">Reference proteome</keyword>
<dbReference type="KEGG" id="ddd:Dda3937_04423"/>
<proteinExistence type="predicted"/>
<dbReference type="STRING" id="198628.Dda3937_04423"/>
<accession>E0SMI0</accession>
<evidence type="ECO:0000313" key="2">
    <source>
        <dbReference type="Proteomes" id="UP000006859"/>
    </source>
</evidence>
<dbReference type="Proteomes" id="UP000006859">
    <property type="component" value="Chromosome"/>
</dbReference>
<gene>
    <name evidence="1" type="ordered locus">Dda3937_04423</name>
</gene>
<name>E0SMI0_DICD3</name>